<keyword evidence="5 7" id="KW-0328">Glycosyltransferase</keyword>
<dbReference type="CDD" id="cd09009">
    <property type="entry name" value="PNP-EcPNPII_like"/>
    <property type="match status" value="1"/>
</dbReference>
<sequence>MEDILNKVNEAVNYIQAIDNSTPEVGIILGTGLGGLVNHIDIEHSIDYANIPHFPTSTVETHSGKLILGTLSGKKVIVMQGRFHYYEGYSMKEVTFPVRVMKFLGIQNLFISNAAGGMNKSFQKSDLMVIEDHINLCYENPLTGRNINEFGDRFPDMFEPYSKSFIELAHKVAKDNEIDLKEGVYVSVPGPNLETRAEYRFLSMIGADAVGMSTVPEVIVAVQMGLPVLAVSVITDLCYEGALHKVNIQDIIQAAAKAEPNLIQLFREILSQI</sequence>
<evidence type="ECO:0000256" key="3">
    <source>
        <dbReference type="ARBA" id="ARBA00011233"/>
    </source>
</evidence>
<evidence type="ECO:0000256" key="7">
    <source>
        <dbReference type="PIRNR" id="PIRNR000477"/>
    </source>
</evidence>
<dbReference type="UniPathway" id="UPA00606"/>
<dbReference type="InterPro" id="IPR018099">
    <property type="entry name" value="Purine_phosphorylase-2_CS"/>
</dbReference>
<dbReference type="Proteomes" id="UP000245535">
    <property type="component" value="Unassembled WGS sequence"/>
</dbReference>
<reference evidence="9 10" key="1">
    <citation type="submission" date="2018-03" db="EMBL/GenBank/DDBJ databases">
        <title>Genomic Encyclopedia of Archaeal and Bacterial Type Strains, Phase II (KMG-II): from individual species to whole genera.</title>
        <authorList>
            <person name="Goeker M."/>
        </authorList>
    </citation>
    <scope>NUCLEOTIDE SEQUENCE [LARGE SCALE GENOMIC DNA]</scope>
    <source>
        <strain evidence="9 10">DSM 28229</strain>
    </source>
</reference>
<evidence type="ECO:0000256" key="2">
    <source>
        <dbReference type="ARBA" id="ARBA00006751"/>
    </source>
</evidence>
<name>A0A316A215_SEDFL</name>
<dbReference type="PANTHER" id="PTHR11904:SF9">
    <property type="entry name" value="PURINE NUCLEOSIDE PHOSPHORYLASE-RELATED"/>
    <property type="match status" value="1"/>
</dbReference>
<organism evidence="9 10">
    <name type="scientific">Sediminitomix flava</name>
    <dbReference type="NCBI Taxonomy" id="379075"/>
    <lineage>
        <taxon>Bacteria</taxon>
        <taxon>Pseudomonadati</taxon>
        <taxon>Bacteroidota</taxon>
        <taxon>Cytophagia</taxon>
        <taxon>Cytophagales</taxon>
        <taxon>Flammeovirgaceae</taxon>
        <taxon>Sediminitomix</taxon>
    </lineage>
</organism>
<dbReference type="InterPro" id="IPR000845">
    <property type="entry name" value="Nucleoside_phosphorylase_d"/>
</dbReference>
<dbReference type="Pfam" id="PF01048">
    <property type="entry name" value="PNP_UDP_1"/>
    <property type="match status" value="1"/>
</dbReference>
<evidence type="ECO:0000256" key="5">
    <source>
        <dbReference type="ARBA" id="ARBA00022676"/>
    </source>
</evidence>
<keyword evidence="4" id="KW-0597">Phosphoprotein</keyword>
<evidence type="ECO:0000313" key="9">
    <source>
        <dbReference type="EMBL" id="PWJ43737.1"/>
    </source>
</evidence>
<dbReference type="AlphaFoldDB" id="A0A316A215"/>
<evidence type="ECO:0000259" key="8">
    <source>
        <dbReference type="Pfam" id="PF01048"/>
    </source>
</evidence>
<dbReference type="NCBIfam" id="TIGR01697">
    <property type="entry name" value="PNPH-PUNA-XAPA"/>
    <property type="match status" value="1"/>
</dbReference>
<gene>
    <name evidence="9" type="ORF">BC781_10183</name>
</gene>
<dbReference type="PANTHER" id="PTHR11904">
    <property type="entry name" value="METHYLTHIOADENOSINE/PURINE NUCLEOSIDE PHOSPHORYLASE"/>
    <property type="match status" value="1"/>
</dbReference>
<evidence type="ECO:0000256" key="4">
    <source>
        <dbReference type="ARBA" id="ARBA00022553"/>
    </source>
</evidence>
<dbReference type="FunFam" id="3.40.50.1580:FF:000010">
    <property type="entry name" value="Purine nucleoside phosphorylase"/>
    <property type="match status" value="1"/>
</dbReference>
<comment type="subunit">
    <text evidence="3">Homotrimer.</text>
</comment>
<dbReference type="NCBIfam" id="NF006054">
    <property type="entry name" value="PRK08202.1"/>
    <property type="match status" value="1"/>
</dbReference>
<evidence type="ECO:0000313" key="10">
    <source>
        <dbReference type="Proteomes" id="UP000245535"/>
    </source>
</evidence>
<dbReference type="EC" id="2.4.2.1" evidence="7"/>
<dbReference type="GO" id="GO:0009116">
    <property type="term" value="P:nucleoside metabolic process"/>
    <property type="evidence" value="ECO:0007669"/>
    <property type="project" value="InterPro"/>
</dbReference>
<dbReference type="NCBIfam" id="TIGR01700">
    <property type="entry name" value="PNPH"/>
    <property type="match status" value="1"/>
</dbReference>
<dbReference type="Gene3D" id="3.40.50.1580">
    <property type="entry name" value="Nucleoside phosphorylase domain"/>
    <property type="match status" value="1"/>
</dbReference>
<comment type="caution">
    <text evidence="9">The sequence shown here is derived from an EMBL/GenBank/DDBJ whole genome shotgun (WGS) entry which is preliminary data.</text>
</comment>
<dbReference type="OrthoDB" id="1523230at2"/>
<dbReference type="EMBL" id="QGDO01000001">
    <property type="protein sequence ID" value="PWJ43737.1"/>
    <property type="molecule type" value="Genomic_DNA"/>
</dbReference>
<dbReference type="InterPro" id="IPR035994">
    <property type="entry name" value="Nucleoside_phosphorylase_sf"/>
</dbReference>
<dbReference type="PROSITE" id="PS01240">
    <property type="entry name" value="PNP_MTAP_2"/>
    <property type="match status" value="1"/>
</dbReference>
<evidence type="ECO:0000256" key="6">
    <source>
        <dbReference type="ARBA" id="ARBA00022679"/>
    </source>
</evidence>
<accession>A0A316A215</accession>
<dbReference type="RefSeq" id="WP_109615275.1">
    <property type="nucleotide sequence ID" value="NZ_QGDO01000001.1"/>
</dbReference>
<dbReference type="GO" id="GO:0005737">
    <property type="term" value="C:cytoplasm"/>
    <property type="evidence" value="ECO:0007669"/>
    <property type="project" value="TreeGrafter"/>
</dbReference>
<comment type="pathway">
    <text evidence="1 7">Purine metabolism; purine nucleoside salvage.</text>
</comment>
<feature type="domain" description="Nucleoside phosphorylase" evidence="8">
    <location>
        <begin position="25"/>
        <end position="270"/>
    </location>
</feature>
<dbReference type="InterPro" id="IPR011270">
    <property type="entry name" value="Pur_Nuc_Pase_Ino/Guo-sp"/>
</dbReference>
<comment type="function">
    <text evidence="7">The purine nucleoside phosphorylases catalyze the phosphorolytic breakdown of the N-glycosidic bond in the beta-(deoxy)ribonucleoside molecules, with the formation of the corresponding free purine bases and pentose-1-phosphate.</text>
</comment>
<keyword evidence="10" id="KW-1185">Reference proteome</keyword>
<dbReference type="PIRSF" id="PIRSF000477">
    <property type="entry name" value="PurNPase"/>
    <property type="match status" value="1"/>
</dbReference>
<evidence type="ECO:0000256" key="1">
    <source>
        <dbReference type="ARBA" id="ARBA00005058"/>
    </source>
</evidence>
<keyword evidence="6 7" id="KW-0808">Transferase</keyword>
<protein>
    <recommendedName>
        <fullName evidence="7">Purine nucleoside phosphorylase</fullName>
        <ecNumber evidence="7">2.4.2.1</ecNumber>
    </recommendedName>
    <alternativeName>
        <fullName evidence="7">Inosine-guanosine phosphorylase</fullName>
    </alternativeName>
</protein>
<dbReference type="InterPro" id="IPR011268">
    <property type="entry name" value="Purine_phosphorylase"/>
</dbReference>
<dbReference type="SUPFAM" id="SSF53167">
    <property type="entry name" value="Purine and uridine phosphorylases"/>
    <property type="match status" value="1"/>
</dbReference>
<comment type="similarity">
    <text evidence="2 7">Belongs to the PNP/MTAP phosphorylase family.</text>
</comment>
<proteinExistence type="inferred from homology"/>
<dbReference type="GO" id="GO:0004731">
    <property type="term" value="F:purine-nucleoside phosphorylase activity"/>
    <property type="evidence" value="ECO:0007669"/>
    <property type="project" value="UniProtKB-EC"/>
</dbReference>